<dbReference type="EC" id="3.5.1.13" evidence="2"/>
<evidence type="ECO:0000313" key="2">
    <source>
        <dbReference type="EMBL" id="QGU01530.1"/>
    </source>
</evidence>
<dbReference type="Pfam" id="PF01425">
    <property type="entry name" value="Amidase"/>
    <property type="match status" value="1"/>
</dbReference>
<dbReference type="RefSeq" id="WP_231580547.1">
    <property type="nucleotide sequence ID" value="NZ_CP046452.1"/>
</dbReference>
<organism evidence="2 3">
    <name type="scientific">Corynebacterium kalinowskii</name>
    <dbReference type="NCBI Taxonomy" id="2675216"/>
    <lineage>
        <taxon>Bacteria</taxon>
        <taxon>Bacillati</taxon>
        <taxon>Actinomycetota</taxon>
        <taxon>Actinomycetes</taxon>
        <taxon>Mycobacteriales</taxon>
        <taxon>Corynebacteriaceae</taxon>
        <taxon>Corynebacterium</taxon>
    </lineage>
</organism>
<keyword evidence="3" id="KW-1185">Reference proteome</keyword>
<evidence type="ECO:0000313" key="3">
    <source>
        <dbReference type="Proteomes" id="UP000427071"/>
    </source>
</evidence>
<protein>
    <submittedName>
        <fullName evidence="2">Acylamidase</fullName>
        <ecNumber evidence="2">3.5.1.13</ecNumber>
    </submittedName>
</protein>
<sequence length="460" mass="49735">MSYSHLDVSQLLDVYRSGVANPTEVVSSLIDRINHLDPQLNAITELLDDATSQATAATEAWQTGATEGKPLLGVPVLVKEKHRIRGKVVDQAVPATGVESSEDHPIVARLRQAGAIVLGRTTNPEFCAATFTDSIAHGPTKNPWNTTCSPGGSSGGSGAALAAGFAPLATGSDIGGSTRIPASLCGVVGYKAPYGVVPGDHPSTMDWYRSDSAMARTVSDTLLMHNIIAGQHRNDPHSLPQRPIVPTRATGKRIGISFVLGDYNVCGVQINALEELQSQLEQDGFHTTVVNPHWSTEELITTSLAHFGHILAPTMANAIEESNATVSDYVVEFISAAMEHARRIPLFKTFEMETRIRREILNTMNDVDVLITPTTCKESYQAEAISDSFDHDGMFYWKDYLTIAFNIANRHPVLSVPSGVSPDGFPLGVQIVGQPYDEGSVFDIGMHLEGNRPWDHPFTR</sequence>
<dbReference type="InterPro" id="IPR023631">
    <property type="entry name" value="Amidase_dom"/>
</dbReference>
<dbReference type="InterPro" id="IPR036928">
    <property type="entry name" value="AS_sf"/>
</dbReference>
<reference evidence="3" key="1">
    <citation type="submission" date="2019-11" db="EMBL/GenBank/DDBJ databases">
        <title>Complete genome sequence of Corynebacterium kalinowskii 1959, a novel Corynebacterium species isolated from soil of a small paddock in Vilsendorf, Germany.</title>
        <authorList>
            <person name="Schaffert L."/>
            <person name="Ruwe M."/>
            <person name="Milse J."/>
            <person name="Hanuschka K."/>
            <person name="Ortseifen V."/>
            <person name="Droste J."/>
            <person name="Brandt D."/>
            <person name="Schlueter L."/>
            <person name="Kutter Y."/>
            <person name="Vinke S."/>
            <person name="Viehoefer P."/>
            <person name="Jacob L."/>
            <person name="Luebke N.-C."/>
            <person name="Schulte-Berndt E."/>
            <person name="Hain C."/>
            <person name="Linder M."/>
            <person name="Schmidt P."/>
            <person name="Wollenschlaeger L."/>
            <person name="Luttermann T."/>
            <person name="Thieme E."/>
            <person name="Hassa J."/>
            <person name="Haak M."/>
            <person name="Wittchen M."/>
            <person name="Mentz A."/>
            <person name="Persicke M."/>
            <person name="Busche T."/>
            <person name="Ruckert C."/>
        </authorList>
    </citation>
    <scope>NUCLEOTIDE SEQUENCE [LARGE SCALE GENOMIC DNA]</scope>
    <source>
        <strain evidence="3">1959</strain>
    </source>
</reference>
<dbReference type="EMBL" id="CP046452">
    <property type="protein sequence ID" value="QGU01530.1"/>
    <property type="molecule type" value="Genomic_DNA"/>
</dbReference>
<dbReference type="PANTHER" id="PTHR43372">
    <property type="entry name" value="FATTY-ACID AMIDE HYDROLASE"/>
    <property type="match status" value="1"/>
</dbReference>
<dbReference type="Gene3D" id="3.90.1300.10">
    <property type="entry name" value="Amidase signature (AS) domain"/>
    <property type="match status" value="1"/>
</dbReference>
<dbReference type="InterPro" id="IPR052739">
    <property type="entry name" value="FAAH2"/>
</dbReference>
<dbReference type="KEGG" id="ckw:CKALI_03235"/>
<name>A0A6B8VW39_9CORY</name>
<dbReference type="SUPFAM" id="SSF75304">
    <property type="entry name" value="Amidase signature (AS) enzymes"/>
    <property type="match status" value="1"/>
</dbReference>
<accession>A0A6B8VW39</accession>
<evidence type="ECO:0000259" key="1">
    <source>
        <dbReference type="Pfam" id="PF01425"/>
    </source>
</evidence>
<gene>
    <name evidence="2" type="primary">aam2</name>
    <name evidence="2" type="ORF">CKALI_03235</name>
</gene>
<dbReference type="PANTHER" id="PTHR43372:SF4">
    <property type="entry name" value="FATTY-ACID AMIDE HYDROLASE 2"/>
    <property type="match status" value="1"/>
</dbReference>
<dbReference type="AlphaFoldDB" id="A0A6B8VW39"/>
<proteinExistence type="predicted"/>
<dbReference type="GO" id="GO:0047680">
    <property type="term" value="F:aryl-acylamidase activity"/>
    <property type="evidence" value="ECO:0007669"/>
    <property type="project" value="UniProtKB-EC"/>
</dbReference>
<dbReference type="GO" id="GO:0012505">
    <property type="term" value="C:endomembrane system"/>
    <property type="evidence" value="ECO:0007669"/>
    <property type="project" value="TreeGrafter"/>
</dbReference>
<dbReference type="Proteomes" id="UP000427071">
    <property type="component" value="Chromosome"/>
</dbReference>
<feature type="domain" description="Amidase" evidence="1">
    <location>
        <begin position="24"/>
        <end position="441"/>
    </location>
</feature>
<keyword evidence="2" id="KW-0378">Hydrolase</keyword>